<evidence type="ECO:0000256" key="3">
    <source>
        <dbReference type="ARBA" id="ARBA00023163"/>
    </source>
</evidence>
<dbReference type="RefSeq" id="WP_106624855.1">
    <property type="nucleotide sequence ID" value="NZ_CP032819.1"/>
</dbReference>
<proteinExistence type="predicted"/>
<dbReference type="InterPro" id="IPR011006">
    <property type="entry name" value="CheY-like_superfamily"/>
</dbReference>
<dbReference type="GO" id="GO:0003677">
    <property type="term" value="F:DNA binding"/>
    <property type="evidence" value="ECO:0007669"/>
    <property type="project" value="UniProtKB-KW"/>
</dbReference>
<feature type="domain" description="HTH luxR-type" evidence="4">
    <location>
        <begin position="129"/>
        <end position="194"/>
    </location>
</feature>
<dbReference type="GO" id="GO:0006355">
    <property type="term" value="P:regulation of DNA-templated transcription"/>
    <property type="evidence" value="ECO:0007669"/>
    <property type="project" value="InterPro"/>
</dbReference>
<dbReference type="SUPFAM" id="SSF52172">
    <property type="entry name" value="CheY-like"/>
    <property type="match status" value="1"/>
</dbReference>
<dbReference type="SMART" id="SM00421">
    <property type="entry name" value="HTH_LUXR"/>
    <property type="match status" value="1"/>
</dbReference>
<keyword evidence="6" id="KW-1185">Reference proteome</keyword>
<evidence type="ECO:0000256" key="2">
    <source>
        <dbReference type="ARBA" id="ARBA00023125"/>
    </source>
</evidence>
<accession>A0A3Q9IMC9</accession>
<gene>
    <name evidence="5" type="ORF">D8S85_03320</name>
</gene>
<dbReference type="InterPro" id="IPR000792">
    <property type="entry name" value="Tscrpt_reg_LuxR_C"/>
</dbReference>
<evidence type="ECO:0000256" key="1">
    <source>
        <dbReference type="ARBA" id="ARBA00023015"/>
    </source>
</evidence>
<dbReference type="SUPFAM" id="SSF46894">
    <property type="entry name" value="C-terminal effector domain of the bipartite response regulators"/>
    <property type="match status" value="1"/>
</dbReference>
<dbReference type="PANTHER" id="PTHR44688">
    <property type="entry name" value="DNA-BINDING TRANSCRIPTIONAL ACTIVATOR DEVR_DOSR"/>
    <property type="match status" value="1"/>
</dbReference>
<keyword evidence="2 5" id="KW-0238">DNA-binding</keyword>
<dbReference type="PROSITE" id="PS50043">
    <property type="entry name" value="HTH_LUXR_2"/>
    <property type="match status" value="1"/>
</dbReference>
<dbReference type="KEGG" id="buy:D8S85_03320"/>
<dbReference type="EMBL" id="CP032819">
    <property type="protein sequence ID" value="AZS28676.1"/>
    <property type="molecule type" value="Genomic_DNA"/>
</dbReference>
<dbReference type="Gene3D" id="3.40.50.2300">
    <property type="match status" value="1"/>
</dbReference>
<protein>
    <submittedName>
        <fullName evidence="5">DNA-binding response regulator</fullName>
    </submittedName>
</protein>
<sequence>MQNNNKSYRIVIIEPSMIISTGLKKLIEMRNEFEVVAVIADCFHSLERINHLNPDVIIINPSVVELKKRQHLEELFDGVKDTAFVALVYQYIDPEVLKQYHTTIDIADDGDKIAQKLLHSIDALSAPADLLDKNELSEREKEILISLAKGKINKEIADLHHISVHTVITHRKNIIRKTGIKSVSGLTVYAILNNLIDINEVE</sequence>
<dbReference type="AlphaFoldDB" id="A0A3Q9IMC9"/>
<dbReference type="Proteomes" id="UP000270673">
    <property type="component" value="Chromosome"/>
</dbReference>
<keyword evidence="1" id="KW-0805">Transcription regulation</keyword>
<evidence type="ECO:0000259" key="4">
    <source>
        <dbReference type="PROSITE" id="PS50043"/>
    </source>
</evidence>
<keyword evidence="3" id="KW-0804">Transcription</keyword>
<dbReference type="OrthoDB" id="9797341at2"/>
<dbReference type="CDD" id="cd06170">
    <property type="entry name" value="LuxR_C_like"/>
    <property type="match status" value="1"/>
</dbReference>
<dbReference type="PRINTS" id="PR00038">
    <property type="entry name" value="HTHLUXR"/>
</dbReference>
<organism evidence="5 6">
    <name type="scientific">Butyricimonas faecalis</name>
    <dbReference type="NCBI Taxonomy" id="2093856"/>
    <lineage>
        <taxon>Bacteria</taxon>
        <taxon>Pseudomonadati</taxon>
        <taxon>Bacteroidota</taxon>
        <taxon>Bacteroidia</taxon>
        <taxon>Bacteroidales</taxon>
        <taxon>Odoribacteraceae</taxon>
        <taxon>Butyricimonas</taxon>
    </lineage>
</organism>
<evidence type="ECO:0000313" key="5">
    <source>
        <dbReference type="EMBL" id="AZS28676.1"/>
    </source>
</evidence>
<evidence type="ECO:0000313" key="6">
    <source>
        <dbReference type="Proteomes" id="UP000270673"/>
    </source>
</evidence>
<dbReference type="Pfam" id="PF00196">
    <property type="entry name" value="GerE"/>
    <property type="match status" value="1"/>
</dbReference>
<dbReference type="PANTHER" id="PTHR44688:SF16">
    <property type="entry name" value="DNA-BINDING TRANSCRIPTIONAL ACTIVATOR DEVR_DOSR"/>
    <property type="match status" value="1"/>
</dbReference>
<dbReference type="InterPro" id="IPR016032">
    <property type="entry name" value="Sig_transdc_resp-reg_C-effctor"/>
</dbReference>
<reference evidence="5 6" key="1">
    <citation type="submission" date="2018-10" db="EMBL/GenBank/DDBJ databases">
        <title>Butyricimonas faecalis sp. nov., isolated from human faeces and emended description of the genus Butyricimonas.</title>
        <authorList>
            <person name="Le Roy T."/>
            <person name="Van der Smissen P."/>
            <person name="Paquot A."/>
            <person name="Delzenne N."/>
            <person name="Muccioli G."/>
            <person name="Collet J.-F."/>
            <person name="Cani P.D."/>
        </authorList>
    </citation>
    <scope>NUCLEOTIDE SEQUENCE [LARGE SCALE GENOMIC DNA]</scope>
    <source>
        <strain evidence="5 6">H184</strain>
    </source>
</reference>
<name>A0A3Q9IMC9_9BACT</name>